<evidence type="ECO:0000313" key="2">
    <source>
        <dbReference type="Proteomes" id="UP001597168"/>
    </source>
</evidence>
<sequence>MPNPAREPTFLPLTMAAANDADDDGARAVRSRAESADRAAADCWLSLVAGCTSGGQTLINRLHDLSEATSDYAGSRWWSGRGSVHRRRVAAAEHRIDDAVREGDGAEFAEAFVGYDQAVATVVVHVQKRLGKLST</sequence>
<proteinExistence type="predicted"/>
<organism evidence="1 2">
    <name type="scientific">Saccharothrix hoggarensis</name>
    <dbReference type="NCBI Taxonomy" id="913853"/>
    <lineage>
        <taxon>Bacteria</taxon>
        <taxon>Bacillati</taxon>
        <taxon>Actinomycetota</taxon>
        <taxon>Actinomycetes</taxon>
        <taxon>Pseudonocardiales</taxon>
        <taxon>Pseudonocardiaceae</taxon>
        <taxon>Saccharothrix</taxon>
    </lineage>
</organism>
<comment type="caution">
    <text evidence="1">The sequence shown here is derived from an EMBL/GenBank/DDBJ whole genome shotgun (WGS) entry which is preliminary data.</text>
</comment>
<dbReference type="Proteomes" id="UP001597168">
    <property type="component" value="Unassembled WGS sequence"/>
</dbReference>
<keyword evidence="2" id="KW-1185">Reference proteome</keyword>
<evidence type="ECO:0000313" key="1">
    <source>
        <dbReference type="EMBL" id="MFD1147095.1"/>
    </source>
</evidence>
<dbReference type="RefSeq" id="WP_380721912.1">
    <property type="nucleotide sequence ID" value="NZ_JBHTLK010000027.1"/>
</dbReference>
<dbReference type="EMBL" id="JBHTLK010000027">
    <property type="protein sequence ID" value="MFD1147095.1"/>
    <property type="molecule type" value="Genomic_DNA"/>
</dbReference>
<protein>
    <submittedName>
        <fullName evidence="1">Sugar ABC transporter substrate-binding protein</fullName>
    </submittedName>
</protein>
<accession>A0ABW3QR88</accession>
<gene>
    <name evidence="1" type="ORF">ACFQ3T_08155</name>
</gene>
<name>A0ABW3QR88_9PSEU</name>
<reference evidence="2" key="1">
    <citation type="journal article" date="2019" name="Int. J. Syst. Evol. Microbiol.">
        <title>The Global Catalogue of Microorganisms (GCM) 10K type strain sequencing project: providing services to taxonomists for standard genome sequencing and annotation.</title>
        <authorList>
            <consortium name="The Broad Institute Genomics Platform"/>
            <consortium name="The Broad Institute Genome Sequencing Center for Infectious Disease"/>
            <person name="Wu L."/>
            <person name="Ma J."/>
        </authorList>
    </citation>
    <scope>NUCLEOTIDE SEQUENCE [LARGE SCALE GENOMIC DNA]</scope>
    <source>
        <strain evidence="2">CCUG 60214</strain>
    </source>
</reference>